<evidence type="ECO:0000313" key="7">
    <source>
        <dbReference type="Proteomes" id="UP000182661"/>
    </source>
</evidence>
<dbReference type="SMART" id="SM00895">
    <property type="entry name" value="FCD"/>
    <property type="match status" value="1"/>
</dbReference>
<dbReference type="SUPFAM" id="SSF48008">
    <property type="entry name" value="GntR ligand-binding domain-like"/>
    <property type="match status" value="1"/>
</dbReference>
<dbReference type="SUPFAM" id="SSF46785">
    <property type="entry name" value="Winged helix' DNA-binding domain"/>
    <property type="match status" value="1"/>
</dbReference>
<dbReference type="PROSITE" id="PS50949">
    <property type="entry name" value="HTH_GNTR"/>
    <property type="match status" value="1"/>
</dbReference>
<dbReference type="GO" id="GO:0003677">
    <property type="term" value="F:DNA binding"/>
    <property type="evidence" value="ECO:0007669"/>
    <property type="project" value="UniProtKB-KW"/>
</dbReference>
<dbReference type="InterPro" id="IPR008920">
    <property type="entry name" value="TF_FadR/GntR_C"/>
</dbReference>
<dbReference type="Proteomes" id="UP000182661">
    <property type="component" value="Unassembled WGS sequence"/>
</dbReference>
<dbReference type="InterPro" id="IPR036388">
    <property type="entry name" value="WH-like_DNA-bd_sf"/>
</dbReference>
<dbReference type="InterPro" id="IPR036390">
    <property type="entry name" value="WH_DNA-bd_sf"/>
</dbReference>
<comment type="caution">
    <text evidence="6">The sequence shown here is derived from an EMBL/GenBank/DDBJ whole genome shotgun (WGS) entry which is preliminary data.</text>
</comment>
<name>A0A657LN78_9HYPH</name>
<dbReference type="SMART" id="SM00345">
    <property type="entry name" value="HTH_GNTR"/>
    <property type="match status" value="1"/>
</dbReference>
<dbReference type="InterPro" id="IPR011711">
    <property type="entry name" value="GntR_C"/>
</dbReference>
<dbReference type="EMBL" id="LSRP01000129">
    <property type="protein sequence ID" value="OJF91248.1"/>
    <property type="molecule type" value="Genomic_DNA"/>
</dbReference>
<dbReference type="CDD" id="cd07377">
    <property type="entry name" value="WHTH_GntR"/>
    <property type="match status" value="1"/>
</dbReference>
<keyword evidence="1" id="KW-0805">Transcription regulation</keyword>
<evidence type="ECO:0000256" key="4">
    <source>
        <dbReference type="SAM" id="MobiDB-lite"/>
    </source>
</evidence>
<evidence type="ECO:0000256" key="2">
    <source>
        <dbReference type="ARBA" id="ARBA00023125"/>
    </source>
</evidence>
<gene>
    <name evidence="6" type="ORF">AX760_06930</name>
</gene>
<reference evidence="6 7" key="1">
    <citation type="submission" date="2016-02" db="EMBL/GenBank/DDBJ databases">
        <title>Genome sequencing of a beta-galactosidase producing bacteria Rhizobium sp. 59.</title>
        <authorList>
            <person name="Wang D."/>
            <person name="Kot W."/>
            <person name="Qin Y."/>
            <person name="Hansen L."/>
            <person name="Naqvi K."/>
            <person name="Rensing C."/>
        </authorList>
    </citation>
    <scope>NUCLEOTIDE SEQUENCE [LARGE SCALE GENOMIC DNA]</scope>
    <source>
        <strain evidence="6 7">59</strain>
    </source>
</reference>
<dbReference type="Pfam" id="PF00392">
    <property type="entry name" value="GntR"/>
    <property type="match status" value="1"/>
</dbReference>
<dbReference type="Gene3D" id="1.10.10.10">
    <property type="entry name" value="Winged helix-like DNA-binding domain superfamily/Winged helix DNA-binding domain"/>
    <property type="match status" value="1"/>
</dbReference>
<keyword evidence="3" id="KW-0804">Transcription</keyword>
<keyword evidence="2" id="KW-0238">DNA-binding</keyword>
<evidence type="ECO:0000256" key="3">
    <source>
        <dbReference type="ARBA" id="ARBA00023163"/>
    </source>
</evidence>
<dbReference type="InterPro" id="IPR000524">
    <property type="entry name" value="Tscrpt_reg_HTH_GntR"/>
</dbReference>
<feature type="region of interest" description="Disordered" evidence="4">
    <location>
        <begin position="228"/>
        <end position="255"/>
    </location>
</feature>
<dbReference type="Gene3D" id="1.20.120.530">
    <property type="entry name" value="GntR ligand-binding domain-like"/>
    <property type="match status" value="1"/>
</dbReference>
<keyword evidence="7" id="KW-1185">Reference proteome</keyword>
<evidence type="ECO:0000256" key="1">
    <source>
        <dbReference type="ARBA" id="ARBA00023015"/>
    </source>
</evidence>
<evidence type="ECO:0000259" key="5">
    <source>
        <dbReference type="PROSITE" id="PS50949"/>
    </source>
</evidence>
<dbReference type="PANTHER" id="PTHR43537">
    <property type="entry name" value="TRANSCRIPTIONAL REGULATOR, GNTR FAMILY"/>
    <property type="match status" value="1"/>
</dbReference>
<dbReference type="RefSeq" id="WP_071835283.1">
    <property type="nucleotide sequence ID" value="NZ_LSRP01000129.1"/>
</dbReference>
<dbReference type="GO" id="GO:0003700">
    <property type="term" value="F:DNA-binding transcription factor activity"/>
    <property type="evidence" value="ECO:0007669"/>
    <property type="project" value="InterPro"/>
</dbReference>
<dbReference type="OrthoDB" id="7618373at2"/>
<feature type="domain" description="HTH gntR-type" evidence="5">
    <location>
        <begin position="8"/>
        <end position="75"/>
    </location>
</feature>
<protein>
    <submittedName>
        <fullName evidence="6">GntR family transcriptional regulator</fullName>
    </submittedName>
</protein>
<sequence length="255" mass="28464">MQDSPTQTTLQSTIEEAIVSGILSARIRPGTRLSENQLAGLFDVSRTRVREAMMRLESRCIVHVSPRRGWFVVEPSAEEAMMVYGARRAIESGLLRGMRVLSDAGRAAIRDHLAEEKAEMTAGNRQRLTCLMGDFHIRIAELAENPVLTEILRDLTARTILISMLYQSDFHALQSHLGHCRIAEAMEDGNFERAAELSIEHLDEVEMGLDLTRRPDPLSELRNSLSLPPKAFPSPSGGTLIQTDPIYKPFKTKGK</sequence>
<dbReference type="AlphaFoldDB" id="A0A657LN78"/>
<accession>A0A657LN78</accession>
<proteinExistence type="predicted"/>
<organism evidence="6 7">
    <name type="scientific">Pararhizobium antarcticum</name>
    <dbReference type="NCBI Taxonomy" id="1798805"/>
    <lineage>
        <taxon>Bacteria</taxon>
        <taxon>Pseudomonadati</taxon>
        <taxon>Pseudomonadota</taxon>
        <taxon>Alphaproteobacteria</taxon>
        <taxon>Hyphomicrobiales</taxon>
        <taxon>Rhizobiaceae</taxon>
        <taxon>Rhizobium/Agrobacterium group</taxon>
        <taxon>Pararhizobium</taxon>
    </lineage>
</organism>
<dbReference type="PANTHER" id="PTHR43537:SF53">
    <property type="entry name" value="HTH-TYPE TRANSCRIPTIONAL REPRESSOR NANR"/>
    <property type="match status" value="1"/>
</dbReference>
<dbReference type="Pfam" id="PF07729">
    <property type="entry name" value="FCD"/>
    <property type="match status" value="1"/>
</dbReference>
<evidence type="ECO:0000313" key="6">
    <source>
        <dbReference type="EMBL" id="OJF91248.1"/>
    </source>
</evidence>